<evidence type="ECO:0000313" key="2">
    <source>
        <dbReference type="EMBL" id="OVF09736.1"/>
    </source>
</evidence>
<dbReference type="EMBL" id="LYUB02000004">
    <property type="protein sequence ID" value="OVF09736.1"/>
    <property type="molecule type" value="Genomic_DNA"/>
</dbReference>
<accession>A0AA91T322</accession>
<organism evidence="2 3">
    <name type="scientific">Clavispora lusitaniae</name>
    <name type="common">Candida lusitaniae</name>
    <dbReference type="NCBI Taxonomy" id="36911"/>
    <lineage>
        <taxon>Eukaryota</taxon>
        <taxon>Fungi</taxon>
        <taxon>Dikarya</taxon>
        <taxon>Ascomycota</taxon>
        <taxon>Saccharomycotina</taxon>
        <taxon>Pichiomycetes</taxon>
        <taxon>Metschnikowiaceae</taxon>
        <taxon>Clavispora</taxon>
    </lineage>
</organism>
<name>A0AA91T322_CLALS</name>
<comment type="caution">
    <text evidence="2">The sequence shown here is derived from an EMBL/GenBank/DDBJ whole genome shotgun (WGS) entry which is preliminary data.</text>
</comment>
<evidence type="ECO:0000313" key="3">
    <source>
        <dbReference type="Proteomes" id="UP000195602"/>
    </source>
</evidence>
<proteinExistence type="predicted"/>
<reference evidence="2 3" key="1">
    <citation type="submission" date="2017-04" db="EMBL/GenBank/DDBJ databases">
        <title>Draft genome of the yeast Clavispora lusitaniae type strain CBS 6936.</title>
        <authorList>
            <person name="Durrens P."/>
            <person name="Klopp C."/>
            <person name="Biteau N."/>
            <person name="Fitton-Ouhabi V."/>
            <person name="Dementhon K."/>
            <person name="Accoceberry I."/>
            <person name="Sherman D.J."/>
            <person name="Noel T."/>
        </authorList>
    </citation>
    <scope>NUCLEOTIDE SEQUENCE [LARGE SCALE GENOMIC DNA]</scope>
    <source>
        <strain evidence="2 3">CBS 6936</strain>
    </source>
</reference>
<dbReference type="OMA" id="MNDDNTD"/>
<feature type="region of interest" description="Disordered" evidence="1">
    <location>
        <begin position="1"/>
        <end position="31"/>
    </location>
</feature>
<feature type="region of interest" description="Disordered" evidence="1">
    <location>
        <begin position="67"/>
        <end position="87"/>
    </location>
</feature>
<evidence type="ECO:0000256" key="1">
    <source>
        <dbReference type="SAM" id="MobiDB-lite"/>
    </source>
</evidence>
<dbReference type="KEGG" id="clus:A9F13_04g02321"/>
<dbReference type="AlphaFoldDB" id="A0AA91T322"/>
<protein>
    <submittedName>
        <fullName evidence="2">Uncharacterized protein</fullName>
    </submittedName>
</protein>
<sequence>MFKNFPFSGWFRDGNRSPPSPPQDVPSSFTVPGREASQLYKVSMNEASEDFVDIDCRKMSYAEVAQMSKNKNKAPAPEAARAKPKEHRVCSNQYEVLADDEPLTESVYVDTEKTKSNNYFLKNKVYKEADRTKGQKKLAKRARS</sequence>
<dbReference type="Proteomes" id="UP000195602">
    <property type="component" value="Unassembled WGS sequence"/>
</dbReference>
<gene>
    <name evidence="2" type="ORF">A9F13_04g02321</name>
</gene>